<feature type="domain" description="Swt1-like HEPN" evidence="1">
    <location>
        <begin position="68"/>
        <end position="195"/>
    </location>
</feature>
<evidence type="ECO:0000313" key="2">
    <source>
        <dbReference type="EMBL" id="RUL68349.1"/>
    </source>
</evidence>
<dbReference type="Pfam" id="PF18731">
    <property type="entry name" value="HEPN_Swt1"/>
    <property type="match status" value="1"/>
</dbReference>
<name>A0A3S0RWJ8_9GAMM</name>
<reference evidence="2 3" key="1">
    <citation type="submission" date="2018-12" db="EMBL/GenBank/DDBJ databases">
        <title>Dyella dinghuensis sp. nov. DHOA06 and Dyella choica sp. nov. 4M-K27, isolated from forest soil.</title>
        <authorList>
            <person name="Qiu L.-H."/>
            <person name="Gao Z.-H."/>
        </authorList>
    </citation>
    <scope>NUCLEOTIDE SEQUENCE [LARGE SCALE GENOMIC DNA]</scope>
    <source>
        <strain evidence="2 3">4M-K27</strain>
    </source>
</reference>
<dbReference type="InterPro" id="IPR041650">
    <property type="entry name" value="HEPN_Swt1"/>
</dbReference>
<organism evidence="2 3">
    <name type="scientific">Dyella choica</name>
    <dbReference type="NCBI Taxonomy" id="1927959"/>
    <lineage>
        <taxon>Bacteria</taxon>
        <taxon>Pseudomonadati</taxon>
        <taxon>Pseudomonadota</taxon>
        <taxon>Gammaproteobacteria</taxon>
        <taxon>Lysobacterales</taxon>
        <taxon>Rhodanobacteraceae</taxon>
        <taxon>Dyella</taxon>
    </lineage>
</organism>
<dbReference type="RefSeq" id="WP_126687244.1">
    <property type="nucleotide sequence ID" value="NZ_RYYV01000056.1"/>
</dbReference>
<evidence type="ECO:0000259" key="1">
    <source>
        <dbReference type="Pfam" id="PF18731"/>
    </source>
</evidence>
<dbReference type="AlphaFoldDB" id="A0A3S0RWJ8"/>
<evidence type="ECO:0000313" key="3">
    <source>
        <dbReference type="Proteomes" id="UP000274358"/>
    </source>
</evidence>
<dbReference type="EMBL" id="RYYV01000056">
    <property type="protein sequence ID" value="RUL68349.1"/>
    <property type="molecule type" value="Genomic_DNA"/>
</dbReference>
<sequence>MANANDYVRSFGMSGFLITEELRQIEQKYSIELGHVAKREVAGAVGYYPQFEQSVRGEAAEMSEHYEVFYCLEQAIRKLIVETLQDAVGSDWWNSGRLPANITAAAEGLVQKERDNGITPRSDNLIDYTTFGELSVIITSNWDLFESILTSKRAVERVLANLNLLRGPIAHCCPMQEDEIDRLRLAVKDWFRMIG</sequence>
<comment type="caution">
    <text evidence="2">The sequence shown here is derived from an EMBL/GenBank/DDBJ whole genome shotgun (WGS) entry which is preliminary data.</text>
</comment>
<gene>
    <name evidence="2" type="ORF">EKH80_23580</name>
</gene>
<proteinExistence type="predicted"/>
<dbReference type="OrthoDB" id="4773522at2"/>
<dbReference type="Proteomes" id="UP000274358">
    <property type="component" value="Unassembled WGS sequence"/>
</dbReference>
<accession>A0A3S0RWJ8</accession>
<keyword evidence="3" id="KW-1185">Reference proteome</keyword>
<protein>
    <recommendedName>
        <fullName evidence="1">Swt1-like HEPN domain-containing protein</fullName>
    </recommendedName>
</protein>